<organism evidence="1">
    <name type="scientific">Tanacetum cinerariifolium</name>
    <name type="common">Dalmatian daisy</name>
    <name type="synonym">Chrysanthemum cinerariifolium</name>
    <dbReference type="NCBI Taxonomy" id="118510"/>
    <lineage>
        <taxon>Eukaryota</taxon>
        <taxon>Viridiplantae</taxon>
        <taxon>Streptophyta</taxon>
        <taxon>Embryophyta</taxon>
        <taxon>Tracheophyta</taxon>
        <taxon>Spermatophyta</taxon>
        <taxon>Magnoliopsida</taxon>
        <taxon>eudicotyledons</taxon>
        <taxon>Gunneridae</taxon>
        <taxon>Pentapetalae</taxon>
        <taxon>asterids</taxon>
        <taxon>campanulids</taxon>
        <taxon>Asterales</taxon>
        <taxon>Asteraceae</taxon>
        <taxon>Asteroideae</taxon>
        <taxon>Anthemideae</taxon>
        <taxon>Anthemidinae</taxon>
        <taxon>Tanacetum</taxon>
    </lineage>
</organism>
<evidence type="ECO:0000313" key="1">
    <source>
        <dbReference type="EMBL" id="GFC78245.1"/>
    </source>
</evidence>
<dbReference type="EMBL" id="BKCJ011064667">
    <property type="protein sequence ID" value="GFC78245.1"/>
    <property type="molecule type" value="Genomic_DNA"/>
</dbReference>
<gene>
    <name evidence="1" type="ORF">Tci_850215</name>
</gene>
<feature type="non-terminal residue" evidence="1">
    <location>
        <position position="1"/>
    </location>
</feature>
<accession>A0A699QXR9</accession>
<comment type="caution">
    <text evidence="1">The sequence shown here is derived from an EMBL/GenBank/DDBJ whole genome shotgun (WGS) entry which is preliminary data.</text>
</comment>
<reference evidence="1" key="1">
    <citation type="journal article" date="2019" name="Sci. Rep.">
        <title>Draft genome of Tanacetum cinerariifolium, the natural source of mosquito coil.</title>
        <authorList>
            <person name="Yamashiro T."/>
            <person name="Shiraishi A."/>
            <person name="Satake H."/>
            <person name="Nakayama K."/>
        </authorList>
    </citation>
    <scope>NUCLEOTIDE SEQUENCE</scope>
</reference>
<proteinExistence type="predicted"/>
<sequence length="107" mass="11523">KEESKDARKEKKSKTSGLTRLRRVGVAQRVESSTDVLGEITAIDADEGITLVDVETEEEEVALDAESQGRINLNAASKGVSVVIAPELVSTAEPTMFDDEDVIMTMA</sequence>
<protein>
    <submittedName>
        <fullName evidence="1">Uncharacterized protein</fullName>
    </submittedName>
</protein>
<dbReference type="AlphaFoldDB" id="A0A699QXR9"/>
<name>A0A699QXR9_TANCI</name>